<reference evidence="5 6" key="1">
    <citation type="submission" date="2018-05" db="EMBL/GenBank/DDBJ databases">
        <title>Novel Campyloabacter and Helicobacter Species and Strains.</title>
        <authorList>
            <person name="Mannion A.J."/>
            <person name="Shen Z."/>
            <person name="Fox J.G."/>
        </authorList>
    </citation>
    <scope>NUCLEOTIDE SEQUENCE [LARGE SCALE GENOMIC DNA]</scope>
    <source>
        <strain evidence="6">MIT10-5678</strain>
    </source>
</reference>
<dbReference type="InterPro" id="IPR050406">
    <property type="entry name" value="FGGY_Carb_Kinase"/>
</dbReference>
<dbReference type="Proteomes" id="UP000309584">
    <property type="component" value="Unassembled WGS sequence"/>
</dbReference>
<keyword evidence="2" id="KW-0808">Transferase</keyword>
<evidence type="ECO:0000313" key="6">
    <source>
        <dbReference type="Proteomes" id="UP000309584"/>
    </source>
</evidence>
<dbReference type="Pfam" id="PF00370">
    <property type="entry name" value="FGGY_N"/>
    <property type="match status" value="1"/>
</dbReference>
<evidence type="ECO:0000313" key="5">
    <source>
        <dbReference type="EMBL" id="TKX33548.1"/>
    </source>
</evidence>
<protein>
    <recommendedName>
        <fullName evidence="4">Carbohydrate kinase FGGY N-terminal domain-containing protein</fullName>
    </recommendedName>
</protein>
<dbReference type="PANTHER" id="PTHR43095">
    <property type="entry name" value="SUGAR KINASE"/>
    <property type="match status" value="1"/>
</dbReference>
<dbReference type="Gene3D" id="3.30.420.40">
    <property type="match status" value="2"/>
</dbReference>
<keyword evidence="6" id="KW-1185">Reference proteome</keyword>
<name>A0ABY2TKZ6_9BACT</name>
<comment type="caution">
    <text evidence="5">The sequence shown here is derived from an EMBL/GenBank/DDBJ whole genome shotgun (WGS) entry which is preliminary data.</text>
</comment>
<dbReference type="InterPro" id="IPR043129">
    <property type="entry name" value="ATPase_NBD"/>
</dbReference>
<sequence length="326" mass="37019">MKEEYIFIGVDIGTTGVRAAAYEKNGTLFYYADEYYSIEMPRPNYAEQNHELIFNKTKKVIKEVANKLLYLRKKPLGISLSVAMHSFALAKKDKFLSNMLIWADSRASKLVKDYKAKSDNIKYFYDKTCCPPHSCYPYFKMLYFKQNYENLDFDRVYSLKDYIFEQLTGFWCIDKSCACASGFYNANDLNWDDDLLYSLGLKKENLPEVKDTIFNLGLKEEIAKELNLAPGLPVVIGSSDGVLVNLGISCFKEGQMSATIGTSGALRLISNGVKKDSSARTWCYNLLDDTWVVGGAINNGGIVLKWLRDKICHYSTSNLENIDIDV</sequence>
<proteinExistence type="inferred from homology"/>
<dbReference type="EMBL" id="NXLY01000013">
    <property type="protein sequence ID" value="TKX33548.1"/>
    <property type="molecule type" value="Genomic_DNA"/>
</dbReference>
<feature type="domain" description="Carbohydrate kinase FGGY N-terminal" evidence="4">
    <location>
        <begin position="7"/>
        <end position="247"/>
    </location>
</feature>
<organism evidence="5 6">
    <name type="scientific">Campylobacter taeniopygiae</name>
    <dbReference type="NCBI Taxonomy" id="2510188"/>
    <lineage>
        <taxon>Bacteria</taxon>
        <taxon>Pseudomonadati</taxon>
        <taxon>Campylobacterota</taxon>
        <taxon>Epsilonproteobacteria</taxon>
        <taxon>Campylobacterales</taxon>
        <taxon>Campylobacteraceae</taxon>
        <taxon>Campylobacter</taxon>
    </lineage>
</organism>
<dbReference type="SUPFAM" id="SSF53067">
    <property type="entry name" value="Actin-like ATPase domain"/>
    <property type="match status" value="2"/>
</dbReference>
<gene>
    <name evidence="5" type="ORF">CQA75_07135</name>
</gene>
<keyword evidence="3" id="KW-0418">Kinase</keyword>
<dbReference type="PANTHER" id="PTHR43095:SF2">
    <property type="entry name" value="GLUCONOKINASE"/>
    <property type="match status" value="1"/>
</dbReference>
<evidence type="ECO:0000256" key="1">
    <source>
        <dbReference type="ARBA" id="ARBA00009156"/>
    </source>
</evidence>
<accession>A0ABY2TKZ6</accession>
<comment type="similarity">
    <text evidence="1">Belongs to the FGGY kinase family.</text>
</comment>
<dbReference type="InterPro" id="IPR018484">
    <property type="entry name" value="FGGY_N"/>
</dbReference>
<evidence type="ECO:0000256" key="3">
    <source>
        <dbReference type="ARBA" id="ARBA00022777"/>
    </source>
</evidence>
<evidence type="ECO:0000256" key="2">
    <source>
        <dbReference type="ARBA" id="ARBA00022679"/>
    </source>
</evidence>
<dbReference type="RefSeq" id="WP_137624322.1">
    <property type="nucleotide sequence ID" value="NZ_NXLY01000013.1"/>
</dbReference>
<evidence type="ECO:0000259" key="4">
    <source>
        <dbReference type="Pfam" id="PF00370"/>
    </source>
</evidence>